<dbReference type="Proteomes" id="UP000238312">
    <property type="component" value="Unassembled WGS sequence"/>
</dbReference>
<sequence>MVTIGRAGLSITHDAGLGQLTASVQDAKDTYAIKRRNDYRQPSVFGGAPSWKGTIQEIGTANAGEHFDEGYYVYFVDEIGEARHGEGKAVLRMDNVVITISFSGDDVPGRRIRDDRPIGNAAAQAALNAVAGQAIAAVR</sequence>
<comment type="caution">
    <text evidence="1">The sequence shown here is derived from an EMBL/GenBank/DDBJ whole genome shotgun (WGS) entry which is preliminary data.</text>
</comment>
<dbReference type="RefSeq" id="WP_106253261.1">
    <property type="nucleotide sequence ID" value="NZ_PVNG01000050.1"/>
</dbReference>
<gene>
    <name evidence="1" type="ORF">B0I32_1509</name>
</gene>
<dbReference type="EMBL" id="PVNG01000050">
    <property type="protein sequence ID" value="PRX44796.1"/>
    <property type="molecule type" value="Genomic_DNA"/>
</dbReference>
<evidence type="ECO:0000313" key="2">
    <source>
        <dbReference type="Proteomes" id="UP000238312"/>
    </source>
</evidence>
<protein>
    <submittedName>
        <fullName evidence="1">Uncharacterized protein</fullName>
    </submittedName>
</protein>
<proteinExistence type="predicted"/>
<evidence type="ECO:0000313" key="1">
    <source>
        <dbReference type="EMBL" id="PRX44796.1"/>
    </source>
</evidence>
<dbReference type="AlphaFoldDB" id="A0A2T0LNM8"/>
<keyword evidence="2" id="KW-1185">Reference proteome</keyword>
<accession>A0A2T0LNM8</accession>
<reference evidence="1 2" key="1">
    <citation type="submission" date="2018-03" db="EMBL/GenBank/DDBJ databases">
        <title>Genomic Encyclopedia of Type Strains, Phase III (KMG-III): the genomes of soil and plant-associated and newly described type strains.</title>
        <authorList>
            <person name="Whitman W."/>
        </authorList>
    </citation>
    <scope>NUCLEOTIDE SEQUENCE [LARGE SCALE GENOMIC DNA]</scope>
    <source>
        <strain evidence="1 2">CGMCC 4.7104</strain>
    </source>
</reference>
<organism evidence="1 2">
    <name type="scientific">Nonomuraea fuscirosea</name>
    <dbReference type="NCBI Taxonomy" id="1291556"/>
    <lineage>
        <taxon>Bacteria</taxon>
        <taxon>Bacillati</taxon>
        <taxon>Actinomycetota</taxon>
        <taxon>Actinomycetes</taxon>
        <taxon>Streptosporangiales</taxon>
        <taxon>Streptosporangiaceae</taxon>
        <taxon>Nonomuraea</taxon>
    </lineage>
</organism>
<name>A0A2T0LNM8_9ACTN</name>